<dbReference type="Proteomes" id="UP000037069">
    <property type="component" value="Unassembled WGS sequence"/>
</dbReference>
<accession>A0A0L0CHG9</accession>
<protein>
    <submittedName>
        <fullName evidence="1">Uncharacterized protein</fullName>
    </submittedName>
</protein>
<dbReference type="AlphaFoldDB" id="A0A0L0CHG9"/>
<gene>
    <name evidence="1" type="ORF">FF38_10346</name>
</gene>
<evidence type="ECO:0000313" key="1">
    <source>
        <dbReference type="EMBL" id="KNC31691.1"/>
    </source>
</evidence>
<proteinExistence type="predicted"/>
<organism evidence="1 2">
    <name type="scientific">Lucilia cuprina</name>
    <name type="common">Green bottle fly</name>
    <name type="synonym">Australian sheep blowfly</name>
    <dbReference type="NCBI Taxonomy" id="7375"/>
    <lineage>
        <taxon>Eukaryota</taxon>
        <taxon>Metazoa</taxon>
        <taxon>Ecdysozoa</taxon>
        <taxon>Arthropoda</taxon>
        <taxon>Hexapoda</taxon>
        <taxon>Insecta</taxon>
        <taxon>Pterygota</taxon>
        <taxon>Neoptera</taxon>
        <taxon>Endopterygota</taxon>
        <taxon>Diptera</taxon>
        <taxon>Brachycera</taxon>
        <taxon>Muscomorpha</taxon>
        <taxon>Oestroidea</taxon>
        <taxon>Calliphoridae</taxon>
        <taxon>Luciliinae</taxon>
        <taxon>Lucilia</taxon>
    </lineage>
</organism>
<reference evidence="1 2" key="1">
    <citation type="journal article" date="2015" name="Nat. Commun.">
        <title>Lucilia cuprina genome unlocks parasitic fly biology to underpin future interventions.</title>
        <authorList>
            <person name="Anstead C.A."/>
            <person name="Korhonen P.K."/>
            <person name="Young N.D."/>
            <person name="Hall R.S."/>
            <person name="Jex A.R."/>
            <person name="Murali S.C."/>
            <person name="Hughes D.S."/>
            <person name="Lee S.F."/>
            <person name="Perry T."/>
            <person name="Stroehlein A.J."/>
            <person name="Ansell B.R."/>
            <person name="Breugelmans B."/>
            <person name="Hofmann A."/>
            <person name="Qu J."/>
            <person name="Dugan S."/>
            <person name="Lee S.L."/>
            <person name="Chao H."/>
            <person name="Dinh H."/>
            <person name="Han Y."/>
            <person name="Doddapaneni H.V."/>
            <person name="Worley K.C."/>
            <person name="Muzny D.M."/>
            <person name="Ioannidis P."/>
            <person name="Waterhouse R.M."/>
            <person name="Zdobnov E.M."/>
            <person name="James P.J."/>
            <person name="Bagnall N.H."/>
            <person name="Kotze A.C."/>
            <person name="Gibbs R.A."/>
            <person name="Richards S."/>
            <person name="Batterham P."/>
            <person name="Gasser R.B."/>
        </authorList>
    </citation>
    <scope>NUCLEOTIDE SEQUENCE [LARGE SCALE GENOMIC DNA]</scope>
    <source>
        <strain evidence="1 2">LS</strain>
        <tissue evidence="1">Full body</tissue>
    </source>
</reference>
<dbReference type="EMBL" id="JRES01000394">
    <property type="protein sequence ID" value="KNC31691.1"/>
    <property type="molecule type" value="Genomic_DNA"/>
</dbReference>
<evidence type="ECO:0000313" key="2">
    <source>
        <dbReference type="Proteomes" id="UP000037069"/>
    </source>
</evidence>
<keyword evidence="2" id="KW-1185">Reference proteome</keyword>
<sequence>MELQEILVILGDIVCSENVIKKLMMFPRLLIRMKQVKRPDFYIQFDFGNSERKRMFEIESHNNN</sequence>
<name>A0A0L0CHG9_LUCCU</name>
<comment type="caution">
    <text evidence="1">The sequence shown here is derived from an EMBL/GenBank/DDBJ whole genome shotgun (WGS) entry which is preliminary data.</text>
</comment>